<keyword evidence="2" id="KW-1185">Reference proteome</keyword>
<proteinExistence type="predicted"/>
<dbReference type="RefSeq" id="YP_010676861.1">
    <property type="nucleotide sequence ID" value="NC_071015.1"/>
</dbReference>
<name>A0AAE8BIL9_9CAUD</name>
<evidence type="ECO:0000313" key="2">
    <source>
        <dbReference type="Proteomes" id="UP000828443"/>
    </source>
</evidence>
<evidence type="ECO:0000313" key="1">
    <source>
        <dbReference type="EMBL" id="QYN80049.1"/>
    </source>
</evidence>
<dbReference type="Proteomes" id="UP000828443">
    <property type="component" value="Segment"/>
</dbReference>
<dbReference type="GeneID" id="77953226"/>
<sequence length="103" mass="11483">MCAKKLNSTVTSPAIMQVVNRATKLLADSKLGSEVKFHSNGADIETQLWGFNAARNRVVVHLKINDVLVDKINLKRHGDDFIPVHKVDPAYRYKLLTKTQVAA</sequence>
<accession>A0AAE8BIL9</accession>
<protein>
    <submittedName>
        <fullName evidence="1">Uncharacterized protein</fullName>
    </submittedName>
</protein>
<organism evidence="1 2">
    <name type="scientific">Kosakonia phage Kc263</name>
    <dbReference type="NCBI Taxonomy" id="2863194"/>
    <lineage>
        <taxon>Viruses</taxon>
        <taxon>Duplodnaviria</taxon>
        <taxon>Heunggongvirae</taxon>
        <taxon>Uroviricota</taxon>
        <taxon>Caudoviricetes</taxon>
        <taxon>Chimalliviridae</taxon>
        <taxon>Branisovskavirus</taxon>
        <taxon>Branisovskavirus Kc263</taxon>
    </lineage>
</organism>
<dbReference type="EMBL" id="MZ348422">
    <property type="protein sequence ID" value="QYN80049.1"/>
    <property type="molecule type" value="Genomic_DNA"/>
</dbReference>
<reference evidence="1" key="1">
    <citation type="journal article" date="2021" name="Viruses">
        <title>Novel Viruses That Lyse Plant and Human Strains of Kosakonia cowanii.</title>
        <authorList>
            <person name="Petrzik K."/>
            <person name="Brazdova S."/>
            <person name="Krawczyk K."/>
        </authorList>
    </citation>
    <scope>NUCLEOTIDE SEQUENCE</scope>
</reference>
<dbReference type="KEGG" id="vg:77953226"/>